<gene>
    <name evidence="12" type="ORF">SHM7688_02447</name>
</gene>
<dbReference type="InterPro" id="IPR037682">
    <property type="entry name" value="TonB_C"/>
</dbReference>
<feature type="compositionally biased region" description="Low complexity" evidence="10">
    <location>
        <begin position="154"/>
        <end position="166"/>
    </location>
</feature>
<dbReference type="GO" id="GO:0031992">
    <property type="term" value="F:energy transducer activity"/>
    <property type="evidence" value="ECO:0007669"/>
    <property type="project" value="TreeGrafter"/>
</dbReference>
<reference evidence="12 13" key="1">
    <citation type="submission" date="2015-09" db="EMBL/GenBank/DDBJ databases">
        <authorList>
            <consortium name="Swine Surveillance"/>
        </authorList>
    </citation>
    <scope>NUCLEOTIDE SEQUENCE [LARGE SCALE GENOMIC DNA]</scope>
    <source>
        <strain evidence="12 13">CECT 7688</strain>
    </source>
</reference>
<name>A0A0N7LS95_9RHOB</name>
<dbReference type="InterPro" id="IPR006260">
    <property type="entry name" value="TonB/TolA_C"/>
</dbReference>
<accession>A0A0N7LS95</accession>
<organism evidence="12 13">
    <name type="scientific">Shimia marina</name>
    <dbReference type="NCBI Taxonomy" id="321267"/>
    <lineage>
        <taxon>Bacteria</taxon>
        <taxon>Pseudomonadati</taxon>
        <taxon>Pseudomonadota</taxon>
        <taxon>Alphaproteobacteria</taxon>
        <taxon>Rhodobacterales</taxon>
        <taxon>Roseobacteraceae</taxon>
    </lineage>
</organism>
<dbReference type="Pfam" id="PF03544">
    <property type="entry name" value="TonB_C"/>
    <property type="match status" value="1"/>
</dbReference>
<evidence type="ECO:0000313" key="13">
    <source>
        <dbReference type="Proteomes" id="UP000054823"/>
    </source>
</evidence>
<feature type="region of interest" description="Disordered" evidence="10">
    <location>
        <begin position="83"/>
        <end position="168"/>
    </location>
</feature>
<dbReference type="STRING" id="321267.SHM7688_02447"/>
<keyword evidence="7" id="KW-0653">Protein transport</keyword>
<keyword evidence="5" id="KW-0997">Cell inner membrane</keyword>
<comment type="similarity">
    <text evidence="2">Belongs to the TonB family.</text>
</comment>
<evidence type="ECO:0000256" key="2">
    <source>
        <dbReference type="ARBA" id="ARBA00006555"/>
    </source>
</evidence>
<keyword evidence="3" id="KW-0813">Transport</keyword>
<evidence type="ECO:0000256" key="7">
    <source>
        <dbReference type="ARBA" id="ARBA00022927"/>
    </source>
</evidence>
<dbReference type="PANTHER" id="PTHR33446:SF2">
    <property type="entry name" value="PROTEIN TONB"/>
    <property type="match status" value="1"/>
</dbReference>
<dbReference type="EMBL" id="CYPW01000024">
    <property type="protein sequence ID" value="CUH52996.1"/>
    <property type="molecule type" value="Genomic_DNA"/>
</dbReference>
<dbReference type="PANTHER" id="PTHR33446">
    <property type="entry name" value="PROTEIN TONB-RELATED"/>
    <property type="match status" value="1"/>
</dbReference>
<keyword evidence="9" id="KW-0472">Membrane</keyword>
<protein>
    <recommendedName>
        <fullName evidence="11">TonB C-terminal domain-containing protein</fullName>
    </recommendedName>
</protein>
<dbReference type="Proteomes" id="UP000054823">
    <property type="component" value="Unassembled WGS sequence"/>
</dbReference>
<sequence>MGFVVRFQGAPQSSGATGQAVMSLAASSKAVKAMVQSWEAPPSVAAAVVQRLKAVEATPLALELPSRALRAQVKLVVPEQTKLDMQPDQFSPPEMVTQPHEPPPDVKPAAVASVSHSSTATAVPQQQSVSAATRQKQQAKGNAKGSSAGKTGRQSVSSSNSAAQVSPEKLWGAAVRQMVERNKRYPAKARGQTGRVRVQITLAANGRLRRVVVVTSSGVRALDRAAIAAVRHSKRYPKAPEGFGRAQHSFNLTISFAQK</sequence>
<dbReference type="InterPro" id="IPR051045">
    <property type="entry name" value="TonB-dependent_transducer"/>
</dbReference>
<dbReference type="Gene3D" id="3.30.1150.10">
    <property type="match status" value="1"/>
</dbReference>
<evidence type="ECO:0000256" key="5">
    <source>
        <dbReference type="ARBA" id="ARBA00022519"/>
    </source>
</evidence>
<proteinExistence type="inferred from homology"/>
<dbReference type="NCBIfam" id="TIGR01352">
    <property type="entry name" value="tonB_Cterm"/>
    <property type="match status" value="1"/>
</dbReference>
<evidence type="ECO:0000256" key="10">
    <source>
        <dbReference type="SAM" id="MobiDB-lite"/>
    </source>
</evidence>
<evidence type="ECO:0000313" key="12">
    <source>
        <dbReference type="EMBL" id="CUH52996.1"/>
    </source>
</evidence>
<dbReference type="GO" id="GO:0015031">
    <property type="term" value="P:protein transport"/>
    <property type="evidence" value="ECO:0007669"/>
    <property type="project" value="UniProtKB-KW"/>
</dbReference>
<comment type="subcellular location">
    <subcellularLocation>
        <location evidence="1">Cell inner membrane</location>
        <topology evidence="1">Single-pass membrane protein</topology>
        <orientation evidence="1">Periplasmic side</orientation>
    </subcellularLocation>
</comment>
<dbReference type="SUPFAM" id="SSF74653">
    <property type="entry name" value="TolA/TonB C-terminal domain"/>
    <property type="match status" value="1"/>
</dbReference>
<evidence type="ECO:0000256" key="1">
    <source>
        <dbReference type="ARBA" id="ARBA00004383"/>
    </source>
</evidence>
<dbReference type="PROSITE" id="PS52015">
    <property type="entry name" value="TONB_CTD"/>
    <property type="match status" value="1"/>
</dbReference>
<keyword evidence="13" id="KW-1185">Reference proteome</keyword>
<evidence type="ECO:0000256" key="4">
    <source>
        <dbReference type="ARBA" id="ARBA00022475"/>
    </source>
</evidence>
<keyword evidence="8" id="KW-1133">Transmembrane helix</keyword>
<keyword evidence="6" id="KW-0812">Transmembrane</keyword>
<evidence type="ECO:0000256" key="6">
    <source>
        <dbReference type="ARBA" id="ARBA00022692"/>
    </source>
</evidence>
<feature type="compositionally biased region" description="Low complexity" evidence="10">
    <location>
        <begin position="109"/>
        <end position="123"/>
    </location>
</feature>
<dbReference type="GO" id="GO:0098797">
    <property type="term" value="C:plasma membrane protein complex"/>
    <property type="evidence" value="ECO:0007669"/>
    <property type="project" value="TreeGrafter"/>
</dbReference>
<dbReference type="AlphaFoldDB" id="A0A0N7LS95"/>
<keyword evidence="4" id="KW-1003">Cell membrane</keyword>
<feature type="domain" description="TonB C-terminal" evidence="11">
    <location>
        <begin position="170"/>
        <end position="259"/>
    </location>
</feature>
<evidence type="ECO:0000256" key="9">
    <source>
        <dbReference type="ARBA" id="ARBA00023136"/>
    </source>
</evidence>
<feature type="compositionally biased region" description="Polar residues" evidence="10">
    <location>
        <begin position="124"/>
        <end position="153"/>
    </location>
</feature>
<evidence type="ECO:0000256" key="3">
    <source>
        <dbReference type="ARBA" id="ARBA00022448"/>
    </source>
</evidence>
<dbReference type="GO" id="GO:0055085">
    <property type="term" value="P:transmembrane transport"/>
    <property type="evidence" value="ECO:0007669"/>
    <property type="project" value="InterPro"/>
</dbReference>
<evidence type="ECO:0000256" key="8">
    <source>
        <dbReference type="ARBA" id="ARBA00022989"/>
    </source>
</evidence>
<evidence type="ECO:0000259" key="11">
    <source>
        <dbReference type="PROSITE" id="PS52015"/>
    </source>
</evidence>